<dbReference type="Gene3D" id="3.40.462.20">
    <property type="match status" value="1"/>
</dbReference>
<evidence type="ECO:0000313" key="7">
    <source>
        <dbReference type="EMBL" id="UVC14296.1"/>
    </source>
</evidence>
<evidence type="ECO:0000256" key="1">
    <source>
        <dbReference type="ARBA" id="ARBA00001974"/>
    </source>
</evidence>
<keyword evidence="5" id="KW-0560">Oxidoreductase</keyword>
<dbReference type="InterPro" id="IPR006093">
    <property type="entry name" value="Oxy_OxRdtase_FAD_BS"/>
</dbReference>
<dbReference type="Proteomes" id="UP001058098">
    <property type="component" value="Chromosome"/>
</dbReference>
<sequence>MTKDFDSGGIARLAGRLKGELVLPGDAAYEQSRRVWNGAVDKHPAAIAYCLCTPDVVASLCEAREANLPVSVRSGGHNVAGKAVAEGGLVIDLSRMKSRVIDERRRTILSDAGLTLAEFDGATQTLGLATTMGVNGTTGIAGLTLGGGFGKLGRRFGLACDNLISAEVVTAGGQVLRVSAEENADLFWGLRGGGGNFGIVTAFEYQLHPIGTEVVSGSIAFPWLRAREAVRLFWNFAVTAPDDLNIDGALFTLNGERMFGISVFHVGPTERARRMLAPLLSGAEKLGAQPRVARLPYRQVQTGGDATFPKGRRYFWKAQFMRDLPDEAIDVLLDHYPRASSSGALTVFQQVGGAISRVPVGATAYVNRDAQFDCFPVAIWDDPAEDAAHAAWVRDMCAALAPFSTGGVYVNNLGDEGPARVRAAYGVNWTRLSELKAAYDPDNVFSGNQNIPAARL</sequence>
<dbReference type="InterPro" id="IPR036318">
    <property type="entry name" value="FAD-bd_PCMH-like_sf"/>
</dbReference>
<dbReference type="SUPFAM" id="SSF56176">
    <property type="entry name" value="FAD-binding/transporter-associated domain-like"/>
    <property type="match status" value="1"/>
</dbReference>
<dbReference type="Pfam" id="PF01565">
    <property type="entry name" value="FAD_binding_4"/>
    <property type="match status" value="1"/>
</dbReference>
<dbReference type="InterPro" id="IPR016166">
    <property type="entry name" value="FAD-bd_PCMH"/>
</dbReference>
<keyword evidence="4" id="KW-0274">FAD</keyword>
<name>A0ABY5QSZ8_9HYPH</name>
<reference evidence="7" key="1">
    <citation type="submission" date="2020-09" db="EMBL/GenBank/DDBJ databases">
        <title>Rhizobia associated with sainfoin plants.</title>
        <authorList>
            <person name="Asharfi S."/>
            <person name="Kuzmanovic N."/>
            <person name="Bunk B."/>
            <person name="Sproeer C."/>
            <person name="Becker M."/>
            <person name="Thuenen T."/>
        </authorList>
    </citation>
    <scope>NUCLEOTIDE SEQUENCE</scope>
    <source>
        <strain evidence="7">OM4</strain>
    </source>
</reference>
<comment type="cofactor">
    <cofactor evidence="1">
        <name>FAD</name>
        <dbReference type="ChEBI" id="CHEBI:57692"/>
    </cofactor>
</comment>
<organism evidence="7 8">
    <name type="scientific">Mesorhizobium onobrychidis</name>
    <dbReference type="NCBI Taxonomy" id="2775404"/>
    <lineage>
        <taxon>Bacteria</taxon>
        <taxon>Pseudomonadati</taxon>
        <taxon>Pseudomonadota</taxon>
        <taxon>Alphaproteobacteria</taxon>
        <taxon>Hyphomicrobiales</taxon>
        <taxon>Phyllobacteriaceae</taxon>
        <taxon>Mesorhizobium</taxon>
    </lineage>
</organism>
<dbReference type="InterPro" id="IPR006094">
    <property type="entry name" value="Oxid_FAD_bind_N"/>
</dbReference>
<accession>A0ABY5QSZ8</accession>
<gene>
    <name evidence="7" type="ORF">IHQ72_27130</name>
</gene>
<evidence type="ECO:0000256" key="2">
    <source>
        <dbReference type="ARBA" id="ARBA00005466"/>
    </source>
</evidence>
<dbReference type="Gene3D" id="3.30.43.10">
    <property type="entry name" value="Uridine Diphospho-n-acetylenolpyruvylglucosamine Reductase, domain 2"/>
    <property type="match status" value="1"/>
</dbReference>
<evidence type="ECO:0000259" key="6">
    <source>
        <dbReference type="PROSITE" id="PS51387"/>
    </source>
</evidence>
<keyword evidence="8" id="KW-1185">Reference proteome</keyword>
<comment type="similarity">
    <text evidence="2">Belongs to the oxygen-dependent FAD-linked oxidoreductase family.</text>
</comment>
<evidence type="ECO:0000256" key="4">
    <source>
        <dbReference type="ARBA" id="ARBA00022827"/>
    </source>
</evidence>
<dbReference type="EMBL" id="CP062229">
    <property type="protein sequence ID" value="UVC14296.1"/>
    <property type="molecule type" value="Genomic_DNA"/>
</dbReference>
<dbReference type="InterPro" id="IPR050416">
    <property type="entry name" value="FAD-linked_Oxidoreductase"/>
</dbReference>
<keyword evidence="3" id="KW-0285">Flavoprotein</keyword>
<dbReference type="RefSeq" id="WP_258118466.1">
    <property type="nucleotide sequence ID" value="NZ_CP062229.1"/>
</dbReference>
<proteinExistence type="inferred from homology"/>
<dbReference type="InterPro" id="IPR016169">
    <property type="entry name" value="FAD-bd_PCMH_sub2"/>
</dbReference>
<dbReference type="PROSITE" id="PS00862">
    <property type="entry name" value="OX2_COVAL_FAD"/>
    <property type="match status" value="1"/>
</dbReference>
<protein>
    <submittedName>
        <fullName evidence="7">FAD-binding oxidoreductase</fullName>
    </submittedName>
</protein>
<dbReference type="PROSITE" id="PS51387">
    <property type="entry name" value="FAD_PCMH"/>
    <property type="match status" value="1"/>
</dbReference>
<dbReference type="Gene3D" id="3.30.465.10">
    <property type="match status" value="1"/>
</dbReference>
<evidence type="ECO:0000313" key="8">
    <source>
        <dbReference type="Proteomes" id="UP001058098"/>
    </source>
</evidence>
<evidence type="ECO:0000256" key="5">
    <source>
        <dbReference type="ARBA" id="ARBA00023002"/>
    </source>
</evidence>
<dbReference type="PANTHER" id="PTHR42973">
    <property type="entry name" value="BINDING OXIDOREDUCTASE, PUTATIVE (AFU_ORTHOLOGUE AFUA_1G17690)-RELATED"/>
    <property type="match status" value="1"/>
</dbReference>
<feature type="domain" description="FAD-binding PCMH-type" evidence="6">
    <location>
        <begin position="40"/>
        <end position="210"/>
    </location>
</feature>
<dbReference type="InterPro" id="IPR016167">
    <property type="entry name" value="FAD-bd_PCMH_sub1"/>
</dbReference>
<dbReference type="Pfam" id="PF08031">
    <property type="entry name" value="BBE"/>
    <property type="match status" value="1"/>
</dbReference>
<evidence type="ECO:0000256" key="3">
    <source>
        <dbReference type="ARBA" id="ARBA00022630"/>
    </source>
</evidence>
<dbReference type="InterPro" id="IPR012951">
    <property type="entry name" value="BBE"/>
</dbReference>
<dbReference type="PANTHER" id="PTHR42973:SF39">
    <property type="entry name" value="FAD-BINDING PCMH-TYPE DOMAIN-CONTAINING PROTEIN"/>
    <property type="match status" value="1"/>
</dbReference>